<feature type="repeat" description="WD" evidence="3">
    <location>
        <begin position="529"/>
        <end position="569"/>
    </location>
</feature>
<feature type="repeat" description="WD" evidence="3">
    <location>
        <begin position="756"/>
        <end position="784"/>
    </location>
</feature>
<protein>
    <submittedName>
        <fullName evidence="5">Putative WD repeat-containing protein</fullName>
    </submittedName>
</protein>
<feature type="compositionally biased region" description="Basic and acidic residues" evidence="4">
    <location>
        <begin position="131"/>
        <end position="145"/>
    </location>
</feature>
<evidence type="ECO:0000256" key="1">
    <source>
        <dbReference type="ARBA" id="ARBA00022574"/>
    </source>
</evidence>
<evidence type="ECO:0000256" key="2">
    <source>
        <dbReference type="ARBA" id="ARBA00022737"/>
    </source>
</evidence>
<evidence type="ECO:0000313" key="5">
    <source>
        <dbReference type="EMBL" id="OMJ20474.1"/>
    </source>
</evidence>
<dbReference type="SMART" id="SM00320">
    <property type="entry name" value="WD40"/>
    <property type="match status" value="4"/>
</dbReference>
<dbReference type="SUPFAM" id="SSF50978">
    <property type="entry name" value="WD40 repeat-like"/>
    <property type="match status" value="1"/>
</dbReference>
<dbReference type="PROSITE" id="PS50294">
    <property type="entry name" value="WD_REPEATS_REGION"/>
    <property type="match status" value="2"/>
</dbReference>
<dbReference type="InterPro" id="IPR036322">
    <property type="entry name" value="WD40_repeat_dom_sf"/>
</dbReference>
<feature type="repeat" description="WD" evidence="3">
    <location>
        <begin position="569"/>
        <end position="611"/>
    </location>
</feature>
<dbReference type="AlphaFoldDB" id="A0A1R1Y0Z7"/>
<dbReference type="Proteomes" id="UP000187283">
    <property type="component" value="Unassembled WGS sequence"/>
</dbReference>
<evidence type="ECO:0000313" key="6">
    <source>
        <dbReference type="Proteomes" id="UP000187283"/>
    </source>
</evidence>
<evidence type="ECO:0000256" key="3">
    <source>
        <dbReference type="PROSITE-ProRule" id="PRU00221"/>
    </source>
</evidence>
<comment type="caution">
    <text evidence="5">The sequence shown here is derived from an EMBL/GenBank/DDBJ whole genome shotgun (WGS) entry which is preliminary data.</text>
</comment>
<dbReference type="PANTHER" id="PTHR14221">
    <property type="entry name" value="WD REPEAT DOMAIN 44"/>
    <property type="match status" value="1"/>
</dbReference>
<dbReference type="InterPro" id="IPR001680">
    <property type="entry name" value="WD40_rpt"/>
</dbReference>
<dbReference type="OrthoDB" id="1932312at2759"/>
<dbReference type="Pfam" id="PF00400">
    <property type="entry name" value="WD40"/>
    <property type="match status" value="4"/>
</dbReference>
<dbReference type="InterPro" id="IPR015943">
    <property type="entry name" value="WD40/YVTN_repeat-like_dom_sf"/>
</dbReference>
<gene>
    <name evidence="5" type="ORF">AYI70_g4093</name>
</gene>
<proteinExistence type="predicted"/>
<dbReference type="PROSITE" id="PS50082">
    <property type="entry name" value="WD_REPEATS_2"/>
    <property type="match status" value="3"/>
</dbReference>
<feature type="region of interest" description="Disordered" evidence="4">
    <location>
        <begin position="1"/>
        <end position="33"/>
    </location>
</feature>
<dbReference type="PANTHER" id="PTHR14221:SF0">
    <property type="entry name" value="WD REPEAT-CONTAINING PROTEIN 44"/>
    <property type="match status" value="1"/>
</dbReference>
<feature type="region of interest" description="Disordered" evidence="4">
    <location>
        <begin position="107"/>
        <end position="152"/>
    </location>
</feature>
<feature type="region of interest" description="Disordered" evidence="4">
    <location>
        <begin position="194"/>
        <end position="240"/>
    </location>
</feature>
<dbReference type="STRING" id="133412.A0A1R1Y0Z7"/>
<keyword evidence="6" id="KW-1185">Reference proteome</keyword>
<sequence>MPVKSVPDSSANLPINKNIEQNSPIKTQSTNPASNLLESSNFLSVSNSPYESQASGLDSISEFIQYDSSESRQNTQNKSFVDSTLSGTKNILSELLRGIWGPSSDFLEPSVKESHHSTNDSNQSSPGPQTIDEHDLIDANHDNPEKNIPVSPTKLSTYQKLNHYIGHFSETSKPVCNPKTLFDPISTIVASRTGQPCSIDNKDKKRLAKRPDPDPSSPIYQYPLSSTQISNNNNPSTTTANENAALHLKTSKNSPIINRPNRESKFFPPENHYPLPPECLLNQTNQYTSQLSHLNSNPPSIPHSQYLKSKSKGKVNHALTRLFLAQEIQTNSFGVQDQSIILLKSPPNVSKNLFSSHYIQHNNHNPKINHAPINPRSSGIIDSAKKAFQSISISRKSRYNNKSLNFSTTSNKTSNTADIPYNRFPQFNYPPSNPEHPERIDNFSFVVDNNADRKSSIYRSSILNAVEPSAVWNLSFSVCGRYIAAGGQGGILRIWRLNSFSLLENNHQTFTANQSLNYELLESQPYRVYSGHKRDILCISWSRNGLILTASMDRTVKLWHPKRNKCVKTFYHNDAVTSVSFHPTDDRLFISGGLDGRLRLWDISSNKIKLFTDLPDNQLITAVSFSNCIGDQVVVGTYLGLCVFYEMPSLKISGRLYARSGSGKRANGIKITGITYCSRKLSLANSSLINVCTALSDEISHSNQQKIYNSEDQEEGLVLVSSNDSRIRIYTEKSHKLVCKLKGHVSSGSQAFATASEDGKYVISGSEDHNIYVWPLLESNIYQTTLSSDKKFGLNFATNPKSIFNKKNSNKDEILSDSQAIIDTSNYEYFNAHDYNVSAAVFAPLTTLMYLANSGDPILSKQLEKLKKINETNSISDLANVIDVTSIIKKAIPIHSWENH</sequence>
<feature type="compositionally biased region" description="Polar residues" evidence="4">
    <location>
        <begin position="119"/>
        <end position="128"/>
    </location>
</feature>
<reference evidence="5 6" key="1">
    <citation type="submission" date="2017-01" db="EMBL/GenBank/DDBJ databases">
        <authorList>
            <person name="Mah S.A."/>
            <person name="Swanson W.J."/>
            <person name="Moy G.W."/>
            <person name="Vacquier V.D."/>
        </authorList>
    </citation>
    <scope>NUCLEOTIDE SEQUENCE [LARGE SCALE GENOMIC DNA]</scope>
    <source>
        <strain evidence="5 6">GSMNP</strain>
    </source>
</reference>
<feature type="compositionally biased region" description="Polar residues" evidence="4">
    <location>
        <begin position="7"/>
        <end position="33"/>
    </location>
</feature>
<dbReference type="InterPro" id="IPR040324">
    <property type="entry name" value="WDR44/Dgr2"/>
</dbReference>
<keyword evidence="1 3" id="KW-0853">WD repeat</keyword>
<dbReference type="EMBL" id="LSSN01001235">
    <property type="protein sequence ID" value="OMJ20474.1"/>
    <property type="molecule type" value="Genomic_DNA"/>
</dbReference>
<name>A0A1R1Y0Z7_9FUNG</name>
<accession>A0A1R1Y0Z7</accession>
<evidence type="ECO:0000256" key="4">
    <source>
        <dbReference type="SAM" id="MobiDB-lite"/>
    </source>
</evidence>
<keyword evidence="2" id="KW-0677">Repeat</keyword>
<dbReference type="Gene3D" id="2.130.10.10">
    <property type="entry name" value="YVTN repeat-like/Quinoprotein amine dehydrogenase"/>
    <property type="match status" value="1"/>
</dbReference>
<organism evidence="5 6">
    <name type="scientific">Smittium culicis</name>
    <dbReference type="NCBI Taxonomy" id="133412"/>
    <lineage>
        <taxon>Eukaryota</taxon>
        <taxon>Fungi</taxon>
        <taxon>Fungi incertae sedis</taxon>
        <taxon>Zoopagomycota</taxon>
        <taxon>Kickxellomycotina</taxon>
        <taxon>Harpellomycetes</taxon>
        <taxon>Harpellales</taxon>
        <taxon>Legeriomycetaceae</taxon>
        <taxon>Smittium</taxon>
    </lineage>
</organism>
<feature type="compositionally biased region" description="Low complexity" evidence="4">
    <location>
        <begin position="225"/>
        <end position="240"/>
    </location>
</feature>